<name>A0ABU0H1Q0_9HYPH</name>
<dbReference type="InterPro" id="IPR005302">
    <property type="entry name" value="MoCF_Sase_C"/>
</dbReference>
<dbReference type="RefSeq" id="WP_266347159.1">
    <property type="nucleotide sequence ID" value="NZ_JAPKNG010000001.1"/>
</dbReference>
<dbReference type="Gene3D" id="2.40.33.20">
    <property type="entry name" value="PK beta-barrel domain-like"/>
    <property type="match status" value="1"/>
</dbReference>
<comment type="caution">
    <text evidence="2">The sequence shown here is derived from an EMBL/GenBank/DDBJ whole genome shotgun (WGS) entry which is preliminary data.</text>
</comment>
<reference evidence="2 3" key="1">
    <citation type="submission" date="2023-07" db="EMBL/GenBank/DDBJ databases">
        <title>Genomic Encyclopedia of Type Strains, Phase IV (KMG-IV): sequencing the most valuable type-strain genomes for metagenomic binning, comparative biology and taxonomic classification.</title>
        <authorList>
            <person name="Goeker M."/>
        </authorList>
    </citation>
    <scope>NUCLEOTIDE SEQUENCE [LARGE SCALE GENOMIC DNA]</scope>
    <source>
        <strain evidence="2 3">B6-8</strain>
    </source>
</reference>
<dbReference type="InterPro" id="IPR052716">
    <property type="entry name" value="MOSC_domain"/>
</dbReference>
<evidence type="ECO:0000313" key="2">
    <source>
        <dbReference type="EMBL" id="MDQ0436230.1"/>
    </source>
</evidence>
<accession>A0ABU0H1Q0</accession>
<dbReference type="Pfam" id="PF03473">
    <property type="entry name" value="MOSC"/>
    <property type="match status" value="1"/>
</dbReference>
<dbReference type="EMBL" id="JAUSVO010000001">
    <property type="protein sequence ID" value="MDQ0436230.1"/>
    <property type="molecule type" value="Genomic_DNA"/>
</dbReference>
<gene>
    <name evidence="2" type="ORF">QO014_000600</name>
</gene>
<dbReference type="PANTHER" id="PTHR36930:SF1">
    <property type="entry name" value="MOSC DOMAIN-CONTAINING PROTEIN"/>
    <property type="match status" value="1"/>
</dbReference>
<feature type="domain" description="MOSC" evidence="1">
    <location>
        <begin position="18"/>
        <end position="168"/>
    </location>
</feature>
<sequence length="180" mass="19403">MSARVISVSSSDTHSFSKPARPFIRLLKGLGVEGDAHMGETVKHRSRVAVDPTQPNLRQVHLVHAEILQELRAAGFDVAEGTIGENVTTIGIDLLGLPRGTRLHLGPDAVIEVTGLRNPCIQLDNFQAGLTRAVLGRDENGELVRKAGVMAIVLEGGEVRPGDDIGIELPPEPYQKLERV</sequence>
<organism evidence="2 3">
    <name type="scientific">Kaistia dalseonensis</name>
    <dbReference type="NCBI Taxonomy" id="410840"/>
    <lineage>
        <taxon>Bacteria</taxon>
        <taxon>Pseudomonadati</taxon>
        <taxon>Pseudomonadota</taxon>
        <taxon>Alphaproteobacteria</taxon>
        <taxon>Hyphomicrobiales</taxon>
        <taxon>Kaistiaceae</taxon>
        <taxon>Kaistia</taxon>
    </lineage>
</organism>
<dbReference type="PROSITE" id="PS51340">
    <property type="entry name" value="MOSC"/>
    <property type="match status" value="1"/>
</dbReference>
<dbReference type="PANTHER" id="PTHR36930">
    <property type="entry name" value="METAL-SULFUR CLUSTER BIOSYNTHESIS PROTEINS YUAD-RELATED"/>
    <property type="match status" value="1"/>
</dbReference>
<evidence type="ECO:0000259" key="1">
    <source>
        <dbReference type="PROSITE" id="PS51340"/>
    </source>
</evidence>
<proteinExistence type="predicted"/>
<dbReference type="SUPFAM" id="SSF50800">
    <property type="entry name" value="PK beta-barrel domain-like"/>
    <property type="match status" value="1"/>
</dbReference>
<protein>
    <submittedName>
        <fullName evidence="2">MOSC domain-containing protein YiiM</fullName>
    </submittedName>
</protein>
<dbReference type="InterPro" id="IPR011037">
    <property type="entry name" value="Pyrv_Knase-like_insert_dom_sf"/>
</dbReference>
<keyword evidence="3" id="KW-1185">Reference proteome</keyword>
<evidence type="ECO:0000313" key="3">
    <source>
        <dbReference type="Proteomes" id="UP001241603"/>
    </source>
</evidence>
<dbReference type="Proteomes" id="UP001241603">
    <property type="component" value="Unassembled WGS sequence"/>
</dbReference>